<name>A0A6V8KL23_9ACTN</name>
<feature type="region of interest" description="Disordered" evidence="1">
    <location>
        <begin position="17"/>
        <end position="65"/>
    </location>
</feature>
<evidence type="ECO:0000313" key="3">
    <source>
        <dbReference type="Proteomes" id="UP000482800"/>
    </source>
</evidence>
<reference evidence="2 3" key="2">
    <citation type="submission" date="2020-03" db="EMBL/GenBank/DDBJ databases">
        <authorList>
            <person name="Ichikawa N."/>
            <person name="Kimura A."/>
            <person name="Kitahashi Y."/>
            <person name="Uohara A."/>
        </authorList>
    </citation>
    <scope>NUCLEOTIDE SEQUENCE [LARGE SCALE GENOMIC DNA]</scope>
    <source>
        <strain evidence="2 3">NBRC 108639</strain>
    </source>
</reference>
<evidence type="ECO:0000313" key="2">
    <source>
        <dbReference type="EMBL" id="GFJ84130.1"/>
    </source>
</evidence>
<reference evidence="2 3" key="1">
    <citation type="submission" date="2020-03" db="EMBL/GenBank/DDBJ databases">
        <title>Whole genome shotgun sequence of Phytohabitans houttuyneae NBRC 108639.</title>
        <authorList>
            <person name="Komaki H."/>
            <person name="Tamura T."/>
        </authorList>
    </citation>
    <scope>NUCLEOTIDE SEQUENCE [LARGE SCALE GENOMIC DNA]</scope>
    <source>
        <strain evidence="2 3">NBRC 108639</strain>
    </source>
</reference>
<organism evidence="2 3">
    <name type="scientific">Phytohabitans houttuyneae</name>
    <dbReference type="NCBI Taxonomy" id="1076126"/>
    <lineage>
        <taxon>Bacteria</taxon>
        <taxon>Bacillati</taxon>
        <taxon>Actinomycetota</taxon>
        <taxon>Actinomycetes</taxon>
        <taxon>Micromonosporales</taxon>
        <taxon>Micromonosporaceae</taxon>
    </lineage>
</organism>
<dbReference type="AlphaFoldDB" id="A0A6V8KL23"/>
<comment type="caution">
    <text evidence="2">The sequence shown here is derived from an EMBL/GenBank/DDBJ whole genome shotgun (WGS) entry which is preliminary data.</text>
</comment>
<feature type="compositionally biased region" description="Low complexity" evidence="1">
    <location>
        <begin position="18"/>
        <end position="36"/>
    </location>
</feature>
<dbReference type="EMBL" id="BLPF01000003">
    <property type="protein sequence ID" value="GFJ84130.1"/>
    <property type="molecule type" value="Genomic_DNA"/>
</dbReference>
<dbReference type="Proteomes" id="UP000482800">
    <property type="component" value="Unassembled WGS sequence"/>
</dbReference>
<proteinExistence type="predicted"/>
<protein>
    <submittedName>
        <fullName evidence="2">Uncharacterized protein</fullName>
    </submittedName>
</protein>
<gene>
    <name evidence="2" type="ORF">Phou_083100</name>
</gene>
<evidence type="ECO:0000256" key="1">
    <source>
        <dbReference type="SAM" id="MobiDB-lite"/>
    </source>
</evidence>
<accession>A0A6V8KL23</accession>
<sequence length="102" mass="10504">MGSAWVSQLVAGSSYHRVSGSPAAVGPAGAAEVGVSRPRRGDRHEGGGDAGGQQAPQPMVGKDGHETTPVIRCFVGDLTDDIDTKQELIAIPPMYQCDRGCG</sequence>
<keyword evidence="3" id="KW-1185">Reference proteome</keyword>